<reference evidence="1 2" key="1">
    <citation type="submission" date="2021-11" db="EMBL/GenBank/DDBJ databases">
        <title>Black yeast isolated from Biological Soil Crust.</title>
        <authorList>
            <person name="Kurbessoian T."/>
        </authorList>
    </citation>
    <scope>NUCLEOTIDE SEQUENCE [LARGE SCALE GENOMIC DNA]</scope>
    <source>
        <strain evidence="1 2">CCFEE 5522</strain>
    </source>
</reference>
<evidence type="ECO:0000313" key="2">
    <source>
        <dbReference type="Proteomes" id="UP001324427"/>
    </source>
</evidence>
<evidence type="ECO:0000313" key="1">
    <source>
        <dbReference type="EMBL" id="KAK4542838.1"/>
    </source>
</evidence>
<organism evidence="1 2">
    <name type="scientific">Oleoguttula mirabilis</name>
    <dbReference type="NCBI Taxonomy" id="1507867"/>
    <lineage>
        <taxon>Eukaryota</taxon>
        <taxon>Fungi</taxon>
        <taxon>Dikarya</taxon>
        <taxon>Ascomycota</taxon>
        <taxon>Pezizomycotina</taxon>
        <taxon>Dothideomycetes</taxon>
        <taxon>Dothideomycetidae</taxon>
        <taxon>Mycosphaerellales</taxon>
        <taxon>Teratosphaeriaceae</taxon>
        <taxon>Oleoguttula</taxon>
    </lineage>
</organism>
<accession>A0AAV9JCM2</accession>
<proteinExistence type="predicted"/>
<comment type="caution">
    <text evidence="1">The sequence shown here is derived from an EMBL/GenBank/DDBJ whole genome shotgun (WGS) entry which is preliminary data.</text>
</comment>
<name>A0AAV9JCM2_9PEZI</name>
<gene>
    <name evidence="1" type="ORF">LTR36_006214</name>
</gene>
<sequence>MSLTADTPGDYCYLLQLPPELRNRIYGYIFAIRDNEDDEDAETWICKSARDDADPPPPHVTGEAEGLFYHLNHLYMGWAELGLPSLDYSLGPGFIAAINPKRLQAVRAMTIDIIDGQQATAILRRLRAATGLRTLKLQLYVPSEGVAPGEKAVMQNFVTEYSFVRRLVPSLRHIETLAIIAPETWSPELKAQLEEWEAKVAQAIRGSAS</sequence>
<dbReference type="Proteomes" id="UP001324427">
    <property type="component" value="Unassembled WGS sequence"/>
</dbReference>
<keyword evidence="2" id="KW-1185">Reference proteome</keyword>
<dbReference type="AlphaFoldDB" id="A0AAV9JCM2"/>
<dbReference type="EMBL" id="JAVFHQ010000038">
    <property type="protein sequence ID" value="KAK4542838.1"/>
    <property type="molecule type" value="Genomic_DNA"/>
</dbReference>
<protein>
    <submittedName>
        <fullName evidence="1">Uncharacterized protein</fullName>
    </submittedName>
</protein>